<keyword evidence="1" id="KW-0805">Transcription regulation</keyword>
<organism evidence="5 6">
    <name type="scientific">Sphingomonas cremea</name>
    <dbReference type="NCBI Taxonomy" id="2904799"/>
    <lineage>
        <taxon>Bacteria</taxon>
        <taxon>Pseudomonadati</taxon>
        <taxon>Pseudomonadota</taxon>
        <taxon>Alphaproteobacteria</taxon>
        <taxon>Sphingomonadales</taxon>
        <taxon>Sphingomonadaceae</taxon>
        <taxon>Sphingomonas</taxon>
    </lineage>
</organism>
<dbReference type="PROSITE" id="PS51118">
    <property type="entry name" value="HTH_HXLR"/>
    <property type="match status" value="1"/>
</dbReference>
<dbReference type="InterPro" id="IPR002577">
    <property type="entry name" value="HTH_HxlR"/>
</dbReference>
<evidence type="ECO:0000313" key="6">
    <source>
        <dbReference type="Proteomes" id="UP001139410"/>
    </source>
</evidence>
<dbReference type="AlphaFoldDB" id="A0A9X1TYQ3"/>
<sequence length="121" mass="13840">MRPKRYDWRTGCSVEATLSVIGGLWKAVILFHLLEGKRRFGELSRLVPGTTQRMLTLQLRELEADGVISRTVFPEVPPRVEYELTEFGRSLEPILLTMRDWGLSFQSRRLGEPKPAKDLAA</sequence>
<dbReference type="RefSeq" id="WP_235067583.1">
    <property type="nucleotide sequence ID" value="NZ_JAKFGM010000002.1"/>
</dbReference>
<keyword evidence="3" id="KW-0804">Transcription</keyword>
<dbReference type="InterPro" id="IPR036388">
    <property type="entry name" value="WH-like_DNA-bd_sf"/>
</dbReference>
<reference evidence="5" key="1">
    <citation type="submission" date="2022-01" db="EMBL/GenBank/DDBJ databases">
        <authorList>
            <person name="Jo J.-H."/>
            <person name="Im W.-T."/>
        </authorList>
    </citation>
    <scope>NUCLEOTIDE SEQUENCE</scope>
    <source>
        <strain evidence="5">G124</strain>
    </source>
</reference>
<dbReference type="PANTHER" id="PTHR33204:SF29">
    <property type="entry name" value="TRANSCRIPTIONAL REGULATOR"/>
    <property type="match status" value="1"/>
</dbReference>
<dbReference type="InterPro" id="IPR036390">
    <property type="entry name" value="WH_DNA-bd_sf"/>
</dbReference>
<protein>
    <submittedName>
        <fullName evidence="5">Helix-turn-helix transcriptional regulator</fullName>
    </submittedName>
</protein>
<proteinExistence type="predicted"/>
<dbReference type="Pfam" id="PF01638">
    <property type="entry name" value="HxlR"/>
    <property type="match status" value="1"/>
</dbReference>
<dbReference type="SUPFAM" id="SSF46785">
    <property type="entry name" value="Winged helix' DNA-binding domain"/>
    <property type="match status" value="1"/>
</dbReference>
<dbReference type="GO" id="GO:0003677">
    <property type="term" value="F:DNA binding"/>
    <property type="evidence" value="ECO:0007669"/>
    <property type="project" value="UniProtKB-KW"/>
</dbReference>
<dbReference type="Gene3D" id="1.10.10.10">
    <property type="entry name" value="Winged helix-like DNA-binding domain superfamily/Winged helix DNA-binding domain"/>
    <property type="match status" value="1"/>
</dbReference>
<accession>A0A9X1TYQ3</accession>
<keyword evidence="6" id="KW-1185">Reference proteome</keyword>
<evidence type="ECO:0000259" key="4">
    <source>
        <dbReference type="PROSITE" id="PS51118"/>
    </source>
</evidence>
<keyword evidence="2" id="KW-0238">DNA-binding</keyword>
<evidence type="ECO:0000256" key="1">
    <source>
        <dbReference type="ARBA" id="ARBA00023015"/>
    </source>
</evidence>
<feature type="domain" description="HTH hxlR-type" evidence="4">
    <location>
        <begin position="12"/>
        <end position="110"/>
    </location>
</feature>
<dbReference type="PANTHER" id="PTHR33204">
    <property type="entry name" value="TRANSCRIPTIONAL REGULATOR, MARR FAMILY"/>
    <property type="match status" value="1"/>
</dbReference>
<evidence type="ECO:0000256" key="3">
    <source>
        <dbReference type="ARBA" id="ARBA00023163"/>
    </source>
</evidence>
<evidence type="ECO:0000313" key="5">
    <source>
        <dbReference type="EMBL" id="MCF2515077.1"/>
    </source>
</evidence>
<name>A0A9X1TYQ3_9SPHN</name>
<dbReference type="EMBL" id="JAKFGM010000002">
    <property type="protein sequence ID" value="MCF2515077.1"/>
    <property type="molecule type" value="Genomic_DNA"/>
</dbReference>
<evidence type="ECO:0000256" key="2">
    <source>
        <dbReference type="ARBA" id="ARBA00023125"/>
    </source>
</evidence>
<gene>
    <name evidence="5" type="ORF">LVY65_08385</name>
</gene>
<dbReference type="Proteomes" id="UP001139410">
    <property type="component" value="Unassembled WGS sequence"/>
</dbReference>
<comment type="caution">
    <text evidence="5">The sequence shown here is derived from an EMBL/GenBank/DDBJ whole genome shotgun (WGS) entry which is preliminary data.</text>
</comment>